<proteinExistence type="predicted"/>
<feature type="region of interest" description="Disordered" evidence="1">
    <location>
        <begin position="63"/>
        <end position="87"/>
    </location>
</feature>
<evidence type="ECO:0000313" key="3">
    <source>
        <dbReference type="RefSeq" id="XP_018469453.1"/>
    </source>
</evidence>
<name>A0A6J0MF01_RAPSA</name>
<dbReference type="Proteomes" id="UP000504610">
    <property type="component" value="Chromosome 2"/>
</dbReference>
<reference evidence="3" key="2">
    <citation type="submission" date="2025-08" db="UniProtKB">
        <authorList>
            <consortium name="RefSeq"/>
        </authorList>
    </citation>
    <scope>IDENTIFICATION</scope>
    <source>
        <tissue evidence="3">Leaf</tissue>
    </source>
</reference>
<dbReference type="AlphaFoldDB" id="A0A6J0MF01"/>
<gene>
    <name evidence="3" type="primary">LOC108841169</name>
</gene>
<keyword evidence="2" id="KW-1185">Reference proteome</keyword>
<evidence type="ECO:0000256" key="1">
    <source>
        <dbReference type="SAM" id="MobiDB-lite"/>
    </source>
</evidence>
<dbReference type="RefSeq" id="XP_018469453.1">
    <property type="nucleotide sequence ID" value="XM_018613951.2"/>
</dbReference>
<protein>
    <submittedName>
        <fullName evidence="3">Uncharacterized protein LOC108841169</fullName>
    </submittedName>
</protein>
<dbReference type="GeneID" id="108841169"/>
<organism evidence="2 3">
    <name type="scientific">Raphanus sativus</name>
    <name type="common">Radish</name>
    <name type="synonym">Raphanus raphanistrum var. sativus</name>
    <dbReference type="NCBI Taxonomy" id="3726"/>
    <lineage>
        <taxon>Eukaryota</taxon>
        <taxon>Viridiplantae</taxon>
        <taxon>Streptophyta</taxon>
        <taxon>Embryophyta</taxon>
        <taxon>Tracheophyta</taxon>
        <taxon>Spermatophyta</taxon>
        <taxon>Magnoliopsida</taxon>
        <taxon>eudicotyledons</taxon>
        <taxon>Gunneridae</taxon>
        <taxon>Pentapetalae</taxon>
        <taxon>rosids</taxon>
        <taxon>malvids</taxon>
        <taxon>Brassicales</taxon>
        <taxon>Brassicaceae</taxon>
        <taxon>Brassiceae</taxon>
        <taxon>Raphanus</taxon>
    </lineage>
</organism>
<dbReference type="KEGG" id="rsz:108841169"/>
<dbReference type="PANTHER" id="PTHR46737">
    <property type="entry name" value="OS02G0827600 PROTEIN"/>
    <property type="match status" value="1"/>
</dbReference>
<feature type="compositionally biased region" description="Basic and acidic residues" evidence="1">
    <location>
        <begin position="72"/>
        <end position="87"/>
    </location>
</feature>
<sequence>MLRFQCSLHLLQPSSSANYNNHSNICFHNFERTIQVPKIQRVRADWYRRSVKARVNGLGIEMDEEEEEEDGLTSRKRESYRGRKKEEDINYDKDPEFADILGDCLDNPEKAQKKMEERLRKKRNKILHTKTGSATSMQVTFNKFEYSNSYMWLEFHNAPLDKDIALITDTIRSWHILGRLGGYNSMNMQLSQAPVDKRPNYDAILGANIEPTTFYNIGDLEVQDNVARIWLDIGTSEPLILDVLINALTQISSDYVGIKKVVFGGSEFENWKENLTSEESGFRVHKI</sequence>
<dbReference type="Pfam" id="PF12049">
    <property type="entry name" value="DUF3531"/>
    <property type="match status" value="1"/>
</dbReference>
<evidence type="ECO:0000313" key="2">
    <source>
        <dbReference type="Proteomes" id="UP000504610"/>
    </source>
</evidence>
<dbReference type="OrthoDB" id="2014339at2759"/>
<dbReference type="PANTHER" id="PTHR46737:SF3">
    <property type="entry name" value="OXIDOREDUCTASE_TRANSITION METAL ION-BINDING PROTEIN (DUF3531)"/>
    <property type="match status" value="1"/>
</dbReference>
<reference evidence="2" key="1">
    <citation type="journal article" date="2019" name="Database">
        <title>The radish genome database (RadishGD): an integrated information resource for radish genomics.</title>
        <authorList>
            <person name="Yu H.J."/>
            <person name="Baek S."/>
            <person name="Lee Y.J."/>
            <person name="Cho A."/>
            <person name="Mun J.H."/>
        </authorList>
    </citation>
    <scope>NUCLEOTIDE SEQUENCE [LARGE SCALE GENOMIC DNA]</scope>
    <source>
        <strain evidence="2">cv. WK10039</strain>
    </source>
</reference>
<dbReference type="InterPro" id="IPR021920">
    <property type="entry name" value="DUF3531"/>
</dbReference>
<accession>A0A6J0MF01</accession>